<dbReference type="KEGG" id="jre:108985901"/>
<dbReference type="Proteomes" id="UP000235220">
    <property type="component" value="Chromosome 12"/>
</dbReference>
<dbReference type="OrthoDB" id="1937198at2759"/>
<dbReference type="GeneID" id="108985901"/>
<name>A0A2I4E3C9_JUGRE</name>
<dbReference type="RefSeq" id="XP_018813904.2">
    <property type="nucleotide sequence ID" value="XM_018958359.2"/>
</dbReference>
<organism evidence="3 4">
    <name type="scientific">Juglans regia</name>
    <name type="common">English walnut</name>
    <dbReference type="NCBI Taxonomy" id="51240"/>
    <lineage>
        <taxon>Eukaryota</taxon>
        <taxon>Viridiplantae</taxon>
        <taxon>Streptophyta</taxon>
        <taxon>Embryophyta</taxon>
        <taxon>Tracheophyta</taxon>
        <taxon>Spermatophyta</taxon>
        <taxon>Magnoliopsida</taxon>
        <taxon>eudicotyledons</taxon>
        <taxon>Gunneridae</taxon>
        <taxon>Pentapetalae</taxon>
        <taxon>rosids</taxon>
        <taxon>fabids</taxon>
        <taxon>Fagales</taxon>
        <taxon>Juglandaceae</taxon>
        <taxon>Juglans</taxon>
    </lineage>
</organism>
<gene>
    <name evidence="4" type="primary">LOC108985901</name>
</gene>
<dbReference type="PANTHER" id="PTHR46890:SF48">
    <property type="entry name" value="RNA-DIRECTED DNA POLYMERASE"/>
    <property type="match status" value="1"/>
</dbReference>
<accession>A0A2I4E3C9</accession>
<protein>
    <submittedName>
        <fullName evidence="4">Uncharacterized protein LOC108985901</fullName>
    </submittedName>
</protein>
<keyword evidence="3" id="KW-1185">Reference proteome</keyword>
<evidence type="ECO:0000259" key="2">
    <source>
        <dbReference type="Pfam" id="PF13966"/>
    </source>
</evidence>
<dbReference type="Pfam" id="PF13966">
    <property type="entry name" value="zf-RVT"/>
    <property type="match status" value="1"/>
</dbReference>
<reference evidence="4" key="1">
    <citation type="submission" date="2025-08" db="UniProtKB">
        <authorList>
            <consortium name="RefSeq"/>
        </authorList>
    </citation>
    <scope>IDENTIFICATION</scope>
    <source>
        <tissue evidence="4">Leaves</tissue>
    </source>
</reference>
<evidence type="ECO:0000259" key="1">
    <source>
        <dbReference type="Pfam" id="PF00078"/>
    </source>
</evidence>
<dbReference type="InterPro" id="IPR052343">
    <property type="entry name" value="Retrotransposon-Effector_Assoc"/>
</dbReference>
<evidence type="ECO:0000313" key="3">
    <source>
        <dbReference type="Proteomes" id="UP000235220"/>
    </source>
</evidence>
<proteinExistence type="predicted"/>
<dbReference type="Gramene" id="Jr12_05140_p1">
    <property type="protein sequence ID" value="cds.Jr12_05140_p1"/>
    <property type="gene ID" value="Jr12_05140"/>
</dbReference>
<dbReference type="CDD" id="cd01650">
    <property type="entry name" value="RT_nLTR_like"/>
    <property type="match status" value="1"/>
</dbReference>
<feature type="domain" description="Reverse transcriptase zinc-binding" evidence="2">
    <location>
        <begin position="287"/>
        <end position="380"/>
    </location>
</feature>
<dbReference type="PANTHER" id="PTHR46890">
    <property type="entry name" value="NON-LTR RETROLELEMENT REVERSE TRANSCRIPTASE-LIKE PROTEIN-RELATED"/>
    <property type="match status" value="1"/>
</dbReference>
<dbReference type="InterPro" id="IPR026960">
    <property type="entry name" value="RVT-Znf"/>
</dbReference>
<sequence length="425" mass="48321">MEMKAWLMNPFTRENITDDIFQMNPLGSPSPDGFLAQFYQKHWEVVGEQVCNFALKVLNQGGSLNEVNDTFISLIPKVKNLKRVTDYRPISLCNVVYKIVSKTLANRLKVILPKLISINQSDFVPGRLISDNTLVAYEILHSMTSRMKGKRGFMALKLDMSKAYDRVEWKFVEAIMTKMEALIALLNQVEASGVLTPIPIGRGPISMNHLFFTDDSLLFCQAEAEELSYVLNILDIYEKASRQWKKPILQELFSQQEIDDITAIPISLGGREDKLAWQFTANGIYTVKSGYNLSKELECDLEWETAGKAKEKQVWKTIWKLRVSPATKMFLWRACNEALSTLANLRRRKVVEHSSCLVCGQEPETSGHVLWGCIGAKDVWGQAVRKVQKLSFQSDLIFEVWSRLVEILSLEELDEVAVTRGVNSN</sequence>
<dbReference type="Pfam" id="PF00078">
    <property type="entry name" value="RVT_1"/>
    <property type="match status" value="1"/>
</dbReference>
<dbReference type="AlphaFoldDB" id="A0A2I4E3C9"/>
<evidence type="ECO:0000313" key="4">
    <source>
        <dbReference type="RefSeq" id="XP_018813904.2"/>
    </source>
</evidence>
<dbReference type="InterPro" id="IPR000477">
    <property type="entry name" value="RT_dom"/>
</dbReference>
<dbReference type="STRING" id="51240.A0A2I4E3C9"/>
<feature type="domain" description="Reverse transcriptase" evidence="1">
    <location>
        <begin position="79"/>
        <end position="180"/>
    </location>
</feature>